<dbReference type="InterPro" id="IPR018060">
    <property type="entry name" value="HTH_AraC"/>
</dbReference>
<organism evidence="6 7">
    <name type="scientific">Dongia soli</name>
    <dbReference type="NCBI Taxonomy" id="600628"/>
    <lineage>
        <taxon>Bacteria</taxon>
        <taxon>Pseudomonadati</taxon>
        <taxon>Pseudomonadota</taxon>
        <taxon>Alphaproteobacteria</taxon>
        <taxon>Rhodospirillales</taxon>
        <taxon>Dongiaceae</taxon>
        <taxon>Dongia</taxon>
    </lineage>
</organism>
<dbReference type="SMART" id="SM00342">
    <property type="entry name" value="HTH_ARAC"/>
    <property type="match status" value="1"/>
</dbReference>
<dbReference type="PANTHER" id="PTHR43130:SF3">
    <property type="entry name" value="HTH-TYPE TRANSCRIPTIONAL REGULATOR RV1931C"/>
    <property type="match status" value="1"/>
</dbReference>
<accession>A0ABU5EAL0</accession>
<evidence type="ECO:0000256" key="2">
    <source>
        <dbReference type="ARBA" id="ARBA00023125"/>
    </source>
</evidence>
<dbReference type="PROSITE" id="PS00041">
    <property type="entry name" value="HTH_ARAC_FAMILY_1"/>
    <property type="match status" value="1"/>
</dbReference>
<sequence length="362" mass="40073">MTKGTRKATMAVAAAEERNVQSESATLVVSVQPPAADTRPVPSLVARDARCRRIGVILVPRFALISFSMIIEPLRSANLVTRQGLYEWVLLSASGGDVPSNSGVMIATTALRDAVASNLDMILVCAGLDPDKFHSAAVESYLRRQSRHGVLIGAVSTGSFILARAGLLEDHRCTVHWDYKAGFQENYPALKVSDELFVVDRQIATCAGGTAVLDMMLYLVAQHHDERLSRAVSEQFIHGAARQSQDRQRNDLRYRLGTSNAAVVNAVRLMEQHLDTPLSPSVLAKRLKTSQRQLERLFQKYLGCTPSGYYQGLRMERARSLLKQTDLPITEIAVSCGFASASYFSTVYQRYFGILPRRDRRL</sequence>
<reference evidence="6 7" key="1">
    <citation type="journal article" date="2016" name="Antonie Van Leeuwenhoek">
        <title>Dongia soli sp. nov., isolated from soil from Dokdo, Korea.</title>
        <authorList>
            <person name="Kim D.U."/>
            <person name="Lee H."/>
            <person name="Kim H."/>
            <person name="Kim S.G."/>
            <person name="Ka J.O."/>
        </authorList>
    </citation>
    <scope>NUCLEOTIDE SEQUENCE [LARGE SCALE GENOMIC DNA]</scope>
    <source>
        <strain evidence="6 7">D78</strain>
    </source>
</reference>
<dbReference type="Gene3D" id="3.40.50.880">
    <property type="match status" value="1"/>
</dbReference>
<evidence type="ECO:0000256" key="4">
    <source>
        <dbReference type="SAM" id="Phobius"/>
    </source>
</evidence>
<dbReference type="PANTHER" id="PTHR43130">
    <property type="entry name" value="ARAC-FAMILY TRANSCRIPTIONAL REGULATOR"/>
    <property type="match status" value="1"/>
</dbReference>
<dbReference type="InterPro" id="IPR018062">
    <property type="entry name" value="HTH_AraC-typ_CS"/>
</dbReference>
<dbReference type="InterPro" id="IPR009057">
    <property type="entry name" value="Homeodomain-like_sf"/>
</dbReference>
<dbReference type="CDD" id="cd03136">
    <property type="entry name" value="GATase1_AraC_ArgR_like"/>
    <property type="match status" value="1"/>
</dbReference>
<name>A0ABU5EAL0_9PROT</name>
<dbReference type="InterPro" id="IPR020449">
    <property type="entry name" value="Tscrpt_reg_AraC-type_HTH"/>
</dbReference>
<dbReference type="PROSITE" id="PS01124">
    <property type="entry name" value="HTH_ARAC_FAMILY_2"/>
    <property type="match status" value="1"/>
</dbReference>
<evidence type="ECO:0000259" key="5">
    <source>
        <dbReference type="PROSITE" id="PS01124"/>
    </source>
</evidence>
<comment type="caution">
    <text evidence="6">The sequence shown here is derived from an EMBL/GenBank/DDBJ whole genome shotgun (WGS) entry which is preliminary data.</text>
</comment>
<keyword evidence="4" id="KW-1133">Transmembrane helix</keyword>
<feature type="transmembrane region" description="Helical" evidence="4">
    <location>
        <begin position="54"/>
        <end position="71"/>
    </location>
</feature>
<dbReference type="Gene3D" id="1.10.10.60">
    <property type="entry name" value="Homeodomain-like"/>
    <property type="match status" value="1"/>
</dbReference>
<dbReference type="SUPFAM" id="SSF52317">
    <property type="entry name" value="Class I glutamine amidotransferase-like"/>
    <property type="match status" value="1"/>
</dbReference>
<gene>
    <name evidence="6" type="ORF">SMD27_08265</name>
</gene>
<dbReference type="Proteomes" id="UP001279642">
    <property type="component" value="Unassembled WGS sequence"/>
</dbReference>
<dbReference type="InterPro" id="IPR029062">
    <property type="entry name" value="Class_I_gatase-like"/>
</dbReference>
<evidence type="ECO:0000256" key="1">
    <source>
        <dbReference type="ARBA" id="ARBA00023015"/>
    </source>
</evidence>
<dbReference type="Pfam" id="PF01965">
    <property type="entry name" value="DJ-1_PfpI"/>
    <property type="match status" value="1"/>
</dbReference>
<keyword evidence="4" id="KW-0472">Membrane</keyword>
<dbReference type="RefSeq" id="WP_320507893.1">
    <property type="nucleotide sequence ID" value="NZ_JAXCLW010000002.1"/>
</dbReference>
<evidence type="ECO:0000313" key="6">
    <source>
        <dbReference type="EMBL" id="MDY0882834.1"/>
    </source>
</evidence>
<dbReference type="InterPro" id="IPR052158">
    <property type="entry name" value="INH-QAR"/>
</dbReference>
<keyword evidence="1" id="KW-0805">Transcription regulation</keyword>
<dbReference type="Pfam" id="PF12833">
    <property type="entry name" value="HTH_18"/>
    <property type="match status" value="1"/>
</dbReference>
<keyword evidence="4" id="KW-0812">Transmembrane</keyword>
<feature type="domain" description="HTH araC/xylS-type" evidence="5">
    <location>
        <begin position="264"/>
        <end position="362"/>
    </location>
</feature>
<proteinExistence type="predicted"/>
<dbReference type="EMBL" id="JAXCLW010000002">
    <property type="protein sequence ID" value="MDY0882834.1"/>
    <property type="molecule type" value="Genomic_DNA"/>
</dbReference>
<evidence type="ECO:0000313" key="7">
    <source>
        <dbReference type="Proteomes" id="UP001279642"/>
    </source>
</evidence>
<dbReference type="SUPFAM" id="SSF46689">
    <property type="entry name" value="Homeodomain-like"/>
    <property type="match status" value="2"/>
</dbReference>
<dbReference type="InterPro" id="IPR002818">
    <property type="entry name" value="DJ-1/PfpI"/>
</dbReference>
<keyword evidence="3" id="KW-0804">Transcription</keyword>
<evidence type="ECO:0000256" key="3">
    <source>
        <dbReference type="ARBA" id="ARBA00023163"/>
    </source>
</evidence>
<dbReference type="PRINTS" id="PR00032">
    <property type="entry name" value="HTHARAC"/>
</dbReference>
<protein>
    <submittedName>
        <fullName evidence="6">GlxA family transcriptional regulator</fullName>
    </submittedName>
</protein>
<keyword evidence="7" id="KW-1185">Reference proteome</keyword>
<keyword evidence="2" id="KW-0238">DNA-binding</keyword>